<keyword evidence="6 9" id="KW-1133">Transmembrane helix</keyword>
<feature type="transmembrane region" description="Helical" evidence="9">
    <location>
        <begin position="35"/>
        <end position="56"/>
    </location>
</feature>
<evidence type="ECO:0000256" key="5">
    <source>
        <dbReference type="ARBA" id="ARBA00022824"/>
    </source>
</evidence>
<evidence type="ECO:0000256" key="2">
    <source>
        <dbReference type="ARBA" id="ARBA00004687"/>
    </source>
</evidence>
<gene>
    <name evidence="10" type="ORF">FIBSPDRAFT_966760</name>
</gene>
<proteinExistence type="predicted"/>
<feature type="region of interest" description="Disordered" evidence="8">
    <location>
        <begin position="1"/>
        <end position="20"/>
    </location>
</feature>
<evidence type="ECO:0000256" key="6">
    <source>
        <dbReference type="ARBA" id="ARBA00022989"/>
    </source>
</evidence>
<evidence type="ECO:0000256" key="9">
    <source>
        <dbReference type="SAM" id="Phobius"/>
    </source>
</evidence>
<feature type="transmembrane region" description="Helical" evidence="9">
    <location>
        <begin position="259"/>
        <end position="279"/>
    </location>
</feature>
<dbReference type="GO" id="GO:0006506">
    <property type="term" value="P:GPI anchor biosynthetic process"/>
    <property type="evidence" value="ECO:0007669"/>
    <property type="project" value="UniProtKB-UniPathway"/>
</dbReference>
<dbReference type="Pfam" id="PF06699">
    <property type="entry name" value="PIG-F"/>
    <property type="match status" value="1"/>
</dbReference>
<sequence length="299" mass="32692">MPTRQTKSKGQAKATKPPVQVSPKRVQLPHTFFPWARYVSIVGVHTGLLVFVALFVPRVPSSVLPTSSPSPAKFLDPLTDDPKLTLALILAGLVALQGWWAGWVRQWSNEYAIDGTDTEKMLERNEQDKDKFTKVKNAWLATFAGSFAIHAIIVLFGAPVLSHSVHTYLLACILSLLTIFTPAYAIGIPTFASDSRSLVIRLTWTRLFAELSPNTPAERAIVYSTVGAAIGSWAGAFPIALDWERPWQAWPLTPAFGGIFGYMTGSLAAMVVSAVYSLAEEGVRSEQSDSEVTTEKKTQ</sequence>
<evidence type="ECO:0000256" key="4">
    <source>
        <dbReference type="ARBA" id="ARBA00022692"/>
    </source>
</evidence>
<keyword evidence="7 9" id="KW-0472">Membrane</keyword>
<comment type="subcellular location">
    <subcellularLocation>
        <location evidence="1">Endoplasmic reticulum membrane</location>
        <topology evidence="1">Multi-pass membrane protein</topology>
    </subcellularLocation>
</comment>
<evidence type="ECO:0008006" key="12">
    <source>
        <dbReference type="Google" id="ProtNLM"/>
    </source>
</evidence>
<dbReference type="Proteomes" id="UP000076532">
    <property type="component" value="Unassembled WGS sequence"/>
</dbReference>
<dbReference type="UniPathway" id="UPA00196"/>
<feature type="transmembrane region" description="Helical" evidence="9">
    <location>
        <begin position="84"/>
        <end position="103"/>
    </location>
</feature>
<accession>A0A167WGP1</accession>
<organism evidence="10 11">
    <name type="scientific">Athelia psychrophila</name>
    <dbReference type="NCBI Taxonomy" id="1759441"/>
    <lineage>
        <taxon>Eukaryota</taxon>
        <taxon>Fungi</taxon>
        <taxon>Dikarya</taxon>
        <taxon>Basidiomycota</taxon>
        <taxon>Agaricomycotina</taxon>
        <taxon>Agaricomycetes</taxon>
        <taxon>Agaricomycetidae</taxon>
        <taxon>Atheliales</taxon>
        <taxon>Atheliaceae</taxon>
        <taxon>Athelia</taxon>
    </lineage>
</organism>
<dbReference type="OrthoDB" id="17366at2759"/>
<keyword evidence="4 9" id="KW-0812">Transmembrane</keyword>
<keyword evidence="11" id="KW-1185">Reference proteome</keyword>
<evidence type="ECO:0000256" key="1">
    <source>
        <dbReference type="ARBA" id="ARBA00004477"/>
    </source>
</evidence>
<keyword evidence="3" id="KW-0337">GPI-anchor biosynthesis</keyword>
<dbReference type="STRING" id="436010.A0A167WGP1"/>
<feature type="transmembrane region" description="Helical" evidence="9">
    <location>
        <begin position="168"/>
        <end position="192"/>
    </location>
</feature>
<evidence type="ECO:0000256" key="8">
    <source>
        <dbReference type="SAM" id="MobiDB-lite"/>
    </source>
</evidence>
<evidence type="ECO:0000313" key="11">
    <source>
        <dbReference type="Proteomes" id="UP000076532"/>
    </source>
</evidence>
<feature type="transmembrane region" description="Helical" evidence="9">
    <location>
        <begin position="138"/>
        <end position="162"/>
    </location>
</feature>
<protein>
    <recommendedName>
        <fullName evidence="12">PIG-F-domain-containing protein</fullName>
    </recommendedName>
</protein>
<name>A0A167WGP1_9AGAM</name>
<comment type="pathway">
    <text evidence="2">Glycolipid biosynthesis; glycosylphosphatidylinositol-anchor biosynthesis.</text>
</comment>
<evidence type="ECO:0000256" key="3">
    <source>
        <dbReference type="ARBA" id="ARBA00022502"/>
    </source>
</evidence>
<dbReference type="AlphaFoldDB" id="A0A167WGP1"/>
<reference evidence="10 11" key="1">
    <citation type="journal article" date="2016" name="Mol. Biol. Evol.">
        <title>Comparative Genomics of Early-Diverging Mushroom-Forming Fungi Provides Insights into the Origins of Lignocellulose Decay Capabilities.</title>
        <authorList>
            <person name="Nagy L.G."/>
            <person name="Riley R."/>
            <person name="Tritt A."/>
            <person name="Adam C."/>
            <person name="Daum C."/>
            <person name="Floudas D."/>
            <person name="Sun H."/>
            <person name="Yadav J.S."/>
            <person name="Pangilinan J."/>
            <person name="Larsson K.H."/>
            <person name="Matsuura K."/>
            <person name="Barry K."/>
            <person name="Labutti K."/>
            <person name="Kuo R."/>
            <person name="Ohm R.A."/>
            <person name="Bhattacharya S.S."/>
            <person name="Shirouzu T."/>
            <person name="Yoshinaga Y."/>
            <person name="Martin F.M."/>
            <person name="Grigoriev I.V."/>
            <person name="Hibbett D.S."/>
        </authorList>
    </citation>
    <scope>NUCLEOTIDE SEQUENCE [LARGE SCALE GENOMIC DNA]</scope>
    <source>
        <strain evidence="10 11">CBS 109695</strain>
    </source>
</reference>
<keyword evidence="5" id="KW-0256">Endoplasmic reticulum</keyword>
<evidence type="ECO:0000256" key="7">
    <source>
        <dbReference type="ARBA" id="ARBA00023136"/>
    </source>
</evidence>
<dbReference type="EMBL" id="KV417805">
    <property type="protein sequence ID" value="KZP06078.1"/>
    <property type="molecule type" value="Genomic_DNA"/>
</dbReference>
<dbReference type="InterPro" id="IPR009580">
    <property type="entry name" value="GPI_biosynthesis_protein_Pig-F"/>
</dbReference>
<feature type="transmembrane region" description="Helical" evidence="9">
    <location>
        <begin position="220"/>
        <end position="239"/>
    </location>
</feature>
<evidence type="ECO:0000313" key="10">
    <source>
        <dbReference type="EMBL" id="KZP06078.1"/>
    </source>
</evidence>
<dbReference type="GO" id="GO:0005789">
    <property type="term" value="C:endoplasmic reticulum membrane"/>
    <property type="evidence" value="ECO:0007669"/>
    <property type="project" value="UniProtKB-SubCell"/>
</dbReference>